<dbReference type="STRING" id="1182541.W9YMJ9"/>
<dbReference type="InterPro" id="IPR036864">
    <property type="entry name" value="Zn2-C6_fun-type_DNA-bd_sf"/>
</dbReference>
<dbReference type="PROSITE" id="PS00463">
    <property type="entry name" value="ZN2_CY6_FUNGAL_1"/>
    <property type="match status" value="1"/>
</dbReference>
<evidence type="ECO:0000313" key="7">
    <source>
        <dbReference type="EMBL" id="EXJ93788.1"/>
    </source>
</evidence>
<dbReference type="PANTHER" id="PTHR47657:SF12">
    <property type="entry name" value="ZN(II)2CYS6 TRANSCRIPTION FACTOR (EUROFUNG)"/>
    <property type="match status" value="1"/>
</dbReference>
<keyword evidence="4" id="KW-0539">Nucleus</keyword>
<organism evidence="7 8">
    <name type="scientific">Capronia coronata CBS 617.96</name>
    <dbReference type="NCBI Taxonomy" id="1182541"/>
    <lineage>
        <taxon>Eukaryota</taxon>
        <taxon>Fungi</taxon>
        <taxon>Dikarya</taxon>
        <taxon>Ascomycota</taxon>
        <taxon>Pezizomycotina</taxon>
        <taxon>Eurotiomycetes</taxon>
        <taxon>Chaetothyriomycetidae</taxon>
        <taxon>Chaetothyriales</taxon>
        <taxon>Herpotrichiellaceae</taxon>
        <taxon>Capronia</taxon>
    </lineage>
</organism>
<feature type="compositionally biased region" description="Low complexity" evidence="5">
    <location>
        <begin position="450"/>
        <end position="469"/>
    </location>
</feature>
<keyword evidence="8" id="KW-1185">Reference proteome</keyword>
<feature type="domain" description="Zn(2)-C6 fungal-type" evidence="6">
    <location>
        <begin position="19"/>
        <end position="49"/>
    </location>
</feature>
<dbReference type="EMBL" id="AMWN01000002">
    <property type="protein sequence ID" value="EXJ93788.1"/>
    <property type="molecule type" value="Genomic_DNA"/>
</dbReference>
<dbReference type="OrthoDB" id="1924260at2759"/>
<evidence type="ECO:0000259" key="6">
    <source>
        <dbReference type="PROSITE" id="PS50048"/>
    </source>
</evidence>
<keyword evidence="1" id="KW-0805">Transcription regulation</keyword>
<dbReference type="InterPro" id="IPR052400">
    <property type="entry name" value="Zn2-C6_fungal_TF"/>
</dbReference>
<protein>
    <recommendedName>
        <fullName evidence="6">Zn(2)-C6 fungal-type domain-containing protein</fullName>
    </recommendedName>
</protein>
<evidence type="ECO:0000256" key="3">
    <source>
        <dbReference type="ARBA" id="ARBA00023163"/>
    </source>
</evidence>
<evidence type="ECO:0000256" key="4">
    <source>
        <dbReference type="ARBA" id="ARBA00023242"/>
    </source>
</evidence>
<evidence type="ECO:0000256" key="5">
    <source>
        <dbReference type="SAM" id="MobiDB-lite"/>
    </source>
</evidence>
<dbReference type="GO" id="GO:0008270">
    <property type="term" value="F:zinc ion binding"/>
    <property type="evidence" value="ECO:0007669"/>
    <property type="project" value="InterPro"/>
</dbReference>
<accession>W9YMJ9</accession>
<dbReference type="GO" id="GO:0000981">
    <property type="term" value="F:DNA-binding transcription factor activity, RNA polymerase II-specific"/>
    <property type="evidence" value="ECO:0007669"/>
    <property type="project" value="InterPro"/>
</dbReference>
<dbReference type="Proteomes" id="UP000019484">
    <property type="component" value="Unassembled WGS sequence"/>
</dbReference>
<comment type="caution">
    <text evidence="7">The sequence shown here is derived from an EMBL/GenBank/DDBJ whole genome shotgun (WGS) entry which is preliminary data.</text>
</comment>
<feature type="region of interest" description="Disordered" evidence="5">
    <location>
        <begin position="449"/>
        <end position="480"/>
    </location>
</feature>
<evidence type="ECO:0000256" key="2">
    <source>
        <dbReference type="ARBA" id="ARBA00023125"/>
    </source>
</evidence>
<dbReference type="Gene3D" id="4.10.240.10">
    <property type="entry name" value="Zn(2)-C6 fungal-type DNA-binding domain"/>
    <property type="match status" value="1"/>
</dbReference>
<dbReference type="SUPFAM" id="SSF57701">
    <property type="entry name" value="Zn2/Cys6 DNA-binding domain"/>
    <property type="match status" value="1"/>
</dbReference>
<keyword evidence="3" id="KW-0804">Transcription</keyword>
<reference evidence="7 8" key="1">
    <citation type="submission" date="2013-03" db="EMBL/GenBank/DDBJ databases">
        <title>The Genome Sequence of Capronia coronata CBS 617.96.</title>
        <authorList>
            <consortium name="The Broad Institute Genomics Platform"/>
            <person name="Cuomo C."/>
            <person name="de Hoog S."/>
            <person name="Gorbushina A."/>
            <person name="Walker B."/>
            <person name="Young S.K."/>
            <person name="Zeng Q."/>
            <person name="Gargeya S."/>
            <person name="Fitzgerald M."/>
            <person name="Haas B."/>
            <person name="Abouelleil A."/>
            <person name="Allen A.W."/>
            <person name="Alvarado L."/>
            <person name="Arachchi H.M."/>
            <person name="Berlin A.M."/>
            <person name="Chapman S.B."/>
            <person name="Gainer-Dewar J."/>
            <person name="Goldberg J."/>
            <person name="Griggs A."/>
            <person name="Gujja S."/>
            <person name="Hansen M."/>
            <person name="Howarth C."/>
            <person name="Imamovic A."/>
            <person name="Ireland A."/>
            <person name="Larimer J."/>
            <person name="McCowan C."/>
            <person name="Murphy C."/>
            <person name="Pearson M."/>
            <person name="Poon T.W."/>
            <person name="Priest M."/>
            <person name="Roberts A."/>
            <person name="Saif S."/>
            <person name="Shea T."/>
            <person name="Sisk P."/>
            <person name="Sykes S."/>
            <person name="Wortman J."/>
            <person name="Nusbaum C."/>
            <person name="Birren B."/>
        </authorList>
    </citation>
    <scope>NUCLEOTIDE SEQUENCE [LARGE SCALE GENOMIC DNA]</scope>
    <source>
        <strain evidence="7 8">CBS 617.96</strain>
    </source>
</reference>
<evidence type="ECO:0000313" key="8">
    <source>
        <dbReference type="Proteomes" id="UP000019484"/>
    </source>
</evidence>
<dbReference type="RefSeq" id="XP_007721282.1">
    <property type="nucleotide sequence ID" value="XM_007723092.1"/>
</dbReference>
<evidence type="ECO:0000256" key="1">
    <source>
        <dbReference type="ARBA" id="ARBA00023015"/>
    </source>
</evidence>
<dbReference type="PANTHER" id="PTHR47657">
    <property type="entry name" value="STEROL REGULATORY ELEMENT-BINDING PROTEIN ECM22"/>
    <property type="match status" value="1"/>
</dbReference>
<dbReference type="Pfam" id="PF11951">
    <property type="entry name" value="Fungal_trans_2"/>
    <property type="match status" value="1"/>
</dbReference>
<dbReference type="GO" id="GO:0003677">
    <property type="term" value="F:DNA binding"/>
    <property type="evidence" value="ECO:0007669"/>
    <property type="project" value="UniProtKB-KW"/>
</dbReference>
<dbReference type="PROSITE" id="PS50048">
    <property type="entry name" value="ZN2_CY6_FUNGAL_2"/>
    <property type="match status" value="1"/>
</dbReference>
<name>W9YMJ9_9EURO</name>
<dbReference type="eggNOG" id="ENOG502R6NR">
    <property type="taxonomic scope" value="Eukaryota"/>
</dbReference>
<dbReference type="InterPro" id="IPR021858">
    <property type="entry name" value="Fun_TF"/>
</dbReference>
<gene>
    <name evidence="7" type="ORF">A1O1_02181</name>
</gene>
<dbReference type="InterPro" id="IPR001138">
    <property type="entry name" value="Zn2Cys6_DnaBD"/>
</dbReference>
<dbReference type="SMART" id="SM00066">
    <property type="entry name" value="GAL4"/>
    <property type="match status" value="1"/>
</dbReference>
<sequence length="585" mass="65058">MAGPGGGPPRKSHTKSRKGCKTCKKRHIRCDEQFPQCRNCTKHNCRCDYMDMPAAGEDRLMGSQPPDLLMSPDLQHRLDKWRITGESPLAELQVGDTIYWTRFSTIDLRLIHHIVTLSTDMYRRGYSTCTVWGLKMDSLISVALSHDFTMSALLALSASHLAWQTKNADTDNLAYHHRGVALKGLHEAIGMFSRENSEAILATSIMLSWQSTDWRGWASLQQGISTVLSAMRQWLHESDLAKYLESQRAMARARIAAPPALSHSQLAIPHEDMRRLEQITTAIHNLRLRLPASGELVEHAGQLVEYLQDLQRDLHLQAPDQAFARLQPLRDLIFWLPAQILRSSESDLAPLALLSHLYATALATEPLFPEIGGAYLGSMSVASLENVHEVLRARRATQPHDTGVQVALSLIEIPVQILTSYRLRQRHNSHTTSQEVGLYRYSPQGSPFMTSHMPLSSSTSDTSTPPVYTNSPLHAPSHQGGLSIPNSAYFQAALGPSSELRREPSFPSIARANSWSERRRMGSGSPQAMGMMYSSSASVQQPRSSHEMSVAGSKMDYFGQVQAPYNPYGSTDINARFVIPSQLST</sequence>
<dbReference type="AlphaFoldDB" id="W9YMJ9"/>
<proteinExistence type="predicted"/>
<keyword evidence="2" id="KW-0238">DNA-binding</keyword>
<dbReference type="CDD" id="cd00067">
    <property type="entry name" value="GAL4"/>
    <property type="match status" value="1"/>
</dbReference>
<dbReference type="GeneID" id="19157081"/>
<dbReference type="HOGENOM" id="CLU_018979_3_0_1"/>
<dbReference type="Pfam" id="PF00172">
    <property type="entry name" value="Zn_clus"/>
    <property type="match status" value="1"/>
</dbReference>